<evidence type="ECO:0000313" key="2">
    <source>
        <dbReference type="Proteomes" id="UP000001845"/>
    </source>
</evidence>
<reference evidence="1 2" key="3">
    <citation type="journal article" date="2011" name="J. Bacteriol.">
        <title>Genome sequences of Mycoplasma alligatoris A21JP2T and Mycoplasma crocodyli MP145T.</title>
        <authorList>
            <person name="Brown D.R."/>
            <person name="Farmerie W.G."/>
            <person name="May M."/>
            <person name="Benders G.A."/>
            <person name="Durkin A.S."/>
            <person name="Hlavinka K."/>
            <person name="Hostetler J."/>
            <person name="Jackson J."/>
            <person name="Johnson J."/>
            <person name="Miller R.H."/>
            <person name="Paralanov V."/>
            <person name="Radune D."/>
            <person name="Szczypinski B."/>
            <person name="Glass J.I."/>
        </authorList>
    </citation>
    <scope>NUCLEOTIDE SEQUENCE [LARGE SCALE GENOMIC DNA]</scope>
    <source>
        <strain evidence="2">ATCC 51981 / MP145</strain>
    </source>
</reference>
<gene>
    <name evidence="1" type="ordered locus">MCRO_0170</name>
</gene>
<proteinExistence type="predicted"/>
<dbReference type="STRING" id="512564.MCRO_0170"/>
<name>D5E4Z8_MYCCM</name>
<dbReference type="RefSeq" id="WP_013054552.1">
    <property type="nucleotide sequence ID" value="NC_014014.1"/>
</dbReference>
<dbReference type="KEGG" id="mcd:MCRO_0170"/>
<dbReference type="OrthoDB" id="403774at2"/>
<dbReference type="EMBL" id="CP001991">
    <property type="protein sequence ID" value="ADE19776.1"/>
    <property type="molecule type" value="Genomic_DNA"/>
</dbReference>
<keyword evidence="1" id="KW-0449">Lipoprotein</keyword>
<reference evidence="2" key="1">
    <citation type="submission" date="2010-03" db="EMBL/GenBank/DDBJ databases">
        <title>The complete genome of Mycoplasma crocodyli MP145.</title>
        <authorList>
            <person name="Glass J.I."/>
            <person name="Durkin A.S."/>
            <person name="Hostetler J."/>
            <person name="Jackson J."/>
            <person name="Johnson J."/>
            <person name="May M.A."/>
            <person name="Paralanov V."/>
            <person name="Radune D."/>
            <person name="Szczypinski B."/>
            <person name="Brown D.R."/>
        </authorList>
    </citation>
    <scope>NUCLEOTIDE SEQUENCE [LARGE SCALE GENOMIC DNA]</scope>
    <source>
        <strain evidence="2">ATCC 51981 / MP145</strain>
    </source>
</reference>
<organism evidence="1 2">
    <name type="scientific">Mycoplasma crocodyli (strain ATCC 51981 / MP145)</name>
    <dbReference type="NCBI Taxonomy" id="512564"/>
    <lineage>
        <taxon>Bacteria</taxon>
        <taxon>Bacillati</taxon>
        <taxon>Mycoplasmatota</taxon>
        <taxon>Mollicutes</taxon>
        <taxon>Mycoplasmataceae</taxon>
        <taxon>Mycoplasma</taxon>
    </lineage>
</organism>
<accession>D5E4Z8</accession>
<evidence type="ECO:0000313" key="1">
    <source>
        <dbReference type="EMBL" id="ADE19776.1"/>
    </source>
</evidence>
<dbReference type="HOGENOM" id="CLU_518581_0_0_14"/>
<keyword evidence="2" id="KW-1185">Reference proteome</keyword>
<reference key="2">
    <citation type="submission" date="2010-03" db="EMBL/GenBank/DDBJ databases">
        <authorList>
            <person name="Ma Z."/>
            <person name="Wang X."/>
            <person name="Liu H."/>
        </authorList>
    </citation>
    <scope>NUCLEOTIDE SEQUENCE</scope>
    <source>
        <strain>MP145</strain>
    </source>
</reference>
<sequence>MKKINKLKTFLILNGVISFIPLVISTSCDNKKEHKPDSSLDMPTVPKDKEKTAKELIDEEIDKTNITIDGLEVQKYNTKFADEITESITNINGYDKAKYGFVIQKFTTLKLEGKITITYSLNTKDEKSKIISKSITKELSGFKLEKISTISNEDKELVKVKVSLDSVDKDTYGEHVPDEFDETSILFSDYDETKYEANVIKLTPDRLQGTLTIEYNISNKEDSAKVSKIASFVLSGFEKNTKTTKELIDEEVLKVKVNINNIEAENYSKYYASEIPEFDLVISEYSSRYTIHRDEFKFDNKTGKVSIKYWLELSYDHSIVSDKKVYEIIGFKQTDKSLQELINEAAESTKITVKDILEENYPKSFLTEVKDKDIKITGYNDTIYISKIKSIEIKPTEGKITVVYTLKESIGSLESVEKTKIITAFKKFDISIKKSLDLEVDKITDFTIDELDKSKYLTVLASTIDVNKIKPVLSVVDLTKYDFKINEIKAEDKTGTISIKYHLNLKSDQMYISKINTFVIKGFRL</sequence>
<dbReference type="Proteomes" id="UP000001845">
    <property type="component" value="Chromosome"/>
</dbReference>
<dbReference type="PROSITE" id="PS51257">
    <property type="entry name" value="PROKAR_LIPOPROTEIN"/>
    <property type="match status" value="1"/>
</dbReference>
<protein>
    <submittedName>
        <fullName evidence="1">Putative lipoprotein</fullName>
    </submittedName>
</protein>
<dbReference type="AlphaFoldDB" id="D5E4Z8"/>